<organism evidence="1">
    <name type="scientific">Cacopsylla melanoneura</name>
    <dbReference type="NCBI Taxonomy" id="428564"/>
    <lineage>
        <taxon>Eukaryota</taxon>
        <taxon>Metazoa</taxon>
        <taxon>Ecdysozoa</taxon>
        <taxon>Arthropoda</taxon>
        <taxon>Hexapoda</taxon>
        <taxon>Insecta</taxon>
        <taxon>Pterygota</taxon>
        <taxon>Neoptera</taxon>
        <taxon>Paraneoptera</taxon>
        <taxon>Hemiptera</taxon>
        <taxon>Sternorrhyncha</taxon>
        <taxon>Psylloidea</taxon>
        <taxon>Psyllidae</taxon>
        <taxon>Psyllinae</taxon>
        <taxon>Cacopsylla</taxon>
    </lineage>
</organism>
<dbReference type="EMBL" id="HBUF01572624">
    <property type="protein sequence ID" value="CAG6767169.1"/>
    <property type="molecule type" value="Transcribed_RNA"/>
</dbReference>
<accession>A0A8D9AKZ0</accession>
<sequence length="109" mass="12753">MMRWIDLQIGSENRNNTLGKKLLGSATQLVEFDPDVTFDVGNLTEPPPDSLIRNFPYLKEEKYKEQRGSFKGFGMKTETKRYWFLIHNRTPNGKDTRGLRVGFECYIFI</sequence>
<evidence type="ECO:0000313" key="1">
    <source>
        <dbReference type="EMBL" id="CAG6767169.1"/>
    </source>
</evidence>
<dbReference type="AlphaFoldDB" id="A0A8D9AKZ0"/>
<proteinExistence type="predicted"/>
<reference evidence="1" key="1">
    <citation type="submission" date="2021-05" db="EMBL/GenBank/DDBJ databases">
        <authorList>
            <person name="Alioto T."/>
            <person name="Alioto T."/>
            <person name="Gomez Garrido J."/>
        </authorList>
    </citation>
    <scope>NUCLEOTIDE SEQUENCE</scope>
</reference>
<name>A0A8D9AKZ0_9HEMI</name>
<protein>
    <submittedName>
        <fullName evidence="1">Uncharacterized protein</fullName>
    </submittedName>
</protein>